<proteinExistence type="inferred from homology"/>
<dbReference type="AlphaFoldDB" id="F4XUT3"/>
<dbReference type="Gene3D" id="1.10.238.10">
    <property type="entry name" value="EF-hand"/>
    <property type="match status" value="1"/>
</dbReference>
<dbReference type="Pfam" id="PF02872">
    <property type="entry name" value="5_nucleotid_C"/>
    <property type="match status" value="1"/>
</dbReference>
<dbReference type="GO" id="GO:0000166">
    <property type="term" value="F:nucleotide binding"/>
    <property type="evidence" value="ECO:0007669"/>
    <property type="project" value="UniProtKB-KW"/>
</dbReference>
<name>F4XUT3_9CYAN</name>
<dbReference type="InterPro" id="IPR004843">
    <property type="entry name" value="Calcineurin-like_PHP"/>
</dbReference>
<keyword evidence="2" id="KW-0547">Nucleotide-binding</keyword>
<dbReference type="InterPro" id="IPR018247">
    <property type="entry name" value="EF_Hand_1_Ca_BS"/>
</dbReference>
<dbReference type="InterPro" id="IPR006179">
    <property type="entry name" value="5_nucleotidase/apyrase"/>
</dbReference>
<evidence type="ECO:0000313" key="5">
    <source>
        <dbReference type="Proteomes" id="UP000003959"/>
    </source>
</evidence>
<keyword evidence="5" id="KW-1185">Reference proteome</keyword>
<dbReference type="Pfam" id="PF13499">
    <property type="entry name" value="EF-hand_7"/>
    <property type="match status" value="1"/>
</dbReference>
<dbReference type="SUPFAM" id="SSF56300">
    <property type="entry name" value="Metallo-dependent phosphatases"/>
    <property type="match status" value="1"/>
</dbReference>
<dbReference type="EMBL" id="GL890934">
    <property type="protein sequence ID" value="EGJ31636.1"/>
    <property type="molecule type" value="Genomic_DNA"/>
</dbReference>
<dbReference type="InterPro" id="IPR008334">
    <property type="entry name" value="5'-Nucleotdase_C"/>
</dbReference>
<dbReference type="InterPro" id="IPR011992">
    <property type="entry name" value="EF-hand-dom_pair"/>
</dbReference>
<gene>
    <name evidence="4" type="ORF">LYNGBM3L_35950</name>
</gene>
<feature type="domain" description="EF-hand" evidence="3">
    <location>
        <begin position="531"/>
        <end position="561"/>
    </location>
</feature>
<dbReference type="OrthoDB" id="9807051at2"/>
<sequence>MTTPRLYLPKPREAVGNYLRIISINDVYDIKNYPYVETVIKSLKETSEDAVVIACLSGDFLSPCLITSLDGGKAMLDVLKVVNIDYICFGNHEFDVSLDVLGERFKTYEGKCLNSNILDLPIVDASGQPLPKYEIVEVGSHRVAFAGFCTNNTDIFRPGTNLTIQPIFDALKETWSKCSNDATMLIPLTHQTIAEDRELATEIQQDHQLSGKVPVIVGGHEHEIYIEKIERSLIVKAGADATNVVVVDVWWDASEQCHSAVHLLPASHFDADPNAQMFVEITQNFLGSLMDVEIFDVKESMSSKRTRFQPEKVASTLCSYIKKSLNNVDLVMLQGGCVRGKRDYEKGAGFTYGDLLEELPFDTEIALIQVPGYVLQEAITETRSTPDREAPNFLHADFDVVVEDYPSLKIVSINHTPFDPQKMYTLGIYQFLLTGLNEIKPLLDYVKANGGAPPLEQCLPGKNLIMESSMKDAWRVLINYEQWDADGDGEITREELKQGVKNAFAFLDQNQDGYISPPELRAALAERTGRTQKGLISLMFEVLDVDKDGMVSMDELASLAM</sequence>
<dbReference type="InterPro" id="IPR029052">
    <property type="entry name" value="Metallo-depent_PP-like"/>
</dbReference>
<dbReference type="Proteomes" id="UP000003959">
    <property type="component" value="Unassembled WGS sequence"/>
</dbReference>
<feature type="domain" description="EF-hand" evidence="3">
    <location>
        <begin position="495"/>
        <end position="530"/>
    </location>
</feature>
<dbReference type="PROSITE" id="PS00018">
    <property type="entry name" value="EF_HAND_1"/>
    <property type="match status" value="2"/>
</dbReference>
<keyword evidence="2" id="KW-0378">Hydrolase</keyword>
<keyword evidence="1" id="KW-0732">Signal</keyword>
<dbReference type="eggNOG" id="COG0737">
    <property type="taxonomic scope" value="Bacteria"/>
</dbReference>
<dbReference type="SUPFAM" id="SSF55816">
    <property type="entry name" value="5'-nucleotidase (syn. UDP-sugar hydrolase), C-terminal domain"/>
    <property type="match status" value="1"/>
</dbReference>
<dbReference type="GO" id="GO:0005509">
    <property type="term" value="F:calcium ion binding"/>
    <property type="evidence" value="ECO:0007669"/>
    <property type="project" value="InterPro"/>
</dbReference>
<dbReference type="SMART" id="SM00054">
    <property type="entry name" value="EFh"/>
    <property type="match status" value="2"/>
</dbReference>
<dbReference type="HOGENOM" id="CLU_005854_7_2_3"/>
<organism evidence="4 5">
    <name type="scientific">Moorena producens 3L</name>
    <dbReference type="NCBI Taxonomy" id="489825"/>
    <lineage>
        <taxon>Bacteria</taxon>
        <taxon>Bacillati</taxon>
        <taxon>Cyanobacteriota</taxon>
        <taxon>Cyanophyceae</taxon>
        <taxon>Coleofasciculales</taxon>
        <taxon>Coleofasciculaceae</taxon>
        <taxon>Moorena</taxon>
    </lineage>
</organism>
<dbReference type="PANTHER" id="PTHR11575">
    <property type="entry name" value="5'-NUCLEOTIDASE-RELATED"/>
    <property type="match status" value="1"/>
</dbReference>
<reference evidence="5" key="1">
    <citation type="journal article" date="2011" name="Proc. Natl. Acad. Sci. U.S.A.">
        <title>Genomic insights into the physiology and ecology of the marine filamentous cyanobacterium Lyngbya majuscula.</title>
        <authorList>
            <person name="Jones A.C."/>
            <person name="Monroe E.A."/>
            <person name="Podell S."/>
            <person name="Hess W.R."/>
            <person name="Klages S."/>
            <person name="Esquenazi E."/>
            <person name="Niessen S."/>
            <person name="Hoover H."/>
            <person name="Rothmann M."/>
            <person name="Lasken R.S."/>
            <person name="Yates J.R.III."/>
            <person name="Reinhardt R."/>
            <person name="Kube M."/>
            <person name="Burkart M.D."/>
            <person name="Allen E.E."/>
            <person name="Dorrestein P.C."/>
            <person name="Gerwick W.H."/>
            <person name="Gerwick L."/>
        </authorList>
    </citation>
    <scope>NUCLEOTIDE SEQUENCE [LARGE SCALE GENOMIC DNA]</scope>
    <source>
        <strain evidence="5">3L</strain>
    </source>
</reference>
<dbReference type="PRINTS" id="PR01607">
    <property type="entry name" value="APYRASEFAMLY"/>
</dbReference>
<dbReference type="eggNOG" id="COG5126">
    <property type="taxonomic scope" value="Bacteria"/>
</dbReference>
<comment type="similarity">
    <text evidence="2">Belongs to the 5'-nucleotidase family.</text>
</comment>
<dbReference type="Pfam" id="PF00149">
    <property type="entry name" value="Metallophos"/>
    <property type="match status" value="1"/>
</dbReference>
<dbReference type="PROSITE" id="PS50222">
    <property type="entry name" value="EF_HAND_2"/>
    <property type="match status" value="2"/>
</dbReference>
<dbReference type="GO" id="GO:0009166">
    <property type="term" value="P:nucleotide catabolic process"/>
    <property type="evidence" value="ECO:0007669"/>
    <property type="project" value="InterPro"/>
</dbReference>
<evidence type="ECO:0000256" key="1">
    <source>
        <dbReference type="ARBA" id="ARBA00022729"/>
    </source>
</evidence>
<evidence type="ECO:0000313" key="4">
    <source>
        <dbReference type="EMBL" id="EGJ31636.1"/>
    </source>
</evidence>
<dbReference type="PANTHER" id="PTHR11575:SF48">
    <property type="entry name" value="5'-NUCLEOTIDASE"/>
    <property type="match status" value="1"/>
</dbReference>
<dbReference type="InterPro" id="IPR036907">
    <property type="entry name" value="5'-Nucleotdase_C_sf"/>
</dbReference>
<dbReference type="Gene3D" id="3.60.21.10">
    <property type="match status" value="1"/>
</dbReference>
<dbReference type="Gene3D" id="3.90.780.10">
    <property type="entry name" value="5'-Nucleotidase, C-terminal domain"/>
    <property type="match status" value="1"/>
</dbReference>
<dbReference type="RefSeq" id="WP_008186466.1">
    <property type="nucleotide sequence ID" value="NZ_GL890934.1"/>
</dbReference>
<dbReference type="CDD" id="cd00051">
    <property type="entry name" value="EFh"/>
    <property type="match status" value="1"/>
</dbReference>
<dbReference type="Pfam" id="PF13202">
    <property type="entry name" value="EF-hand_5"/>
    <property type="match status" value="1"/>
</dbReference>
<protein>
    <submittedName>
        <fullName evidence="4">5'-nucleotidase/2',3'-cyclic phosphodiesterase family esterase</fullName>
    </submittedName>
</protein>
<accession>F4XUT3</accession>
<dbReference type="InterPro" id="IPR002048">
    <property type="entry name" value="EF_hand_dom"/>
</dbReference>
<evidence type="ECO:0000256" key="2">
    <source>
        <dbReference type="RuleBase" id="RU362119"/>
    </source>
</evidence>
<dbReference type="GO" id="GO:0016787">
    <property type="term" value="F:hydrolase activity"/>
    <property type="evidence" value="ECO:0007669"/>
    <property type="project" value="UniProtKB-KW"/>
</dbReference>
<evidence type="ECO:0000259" key="3">
    <source>
        <dbReference type="PROSITE" id="PS50222"/>
    </source>
</evidence>
<dbReference type="SUPFAM" id="SSF47473">
    <property type="entry name" value="EF-hand"/>
    <property type="match status" value="1"/>
</dbReference>